<gene>
    <name evidence="3" type="ORF">ACFP3M_00340</name>
</gene>
<feature type="transmembrane region" description="Helical" evidence="1">
    <location>
        <begin position="141"/>
        <end position="165"/>
    </location>
</feature>
<dbReference type="Proteomes" id="UP001596241">
    <property type="component" value="Unassembled WGS sequence"/>
</dbReference>
<dbReference type="InterPro" id="IPR050039">
    <property type="entry name" value="MAB_1171c-like"/>
</dbReference>
<evidence type="ECO:0000256" key="1">
    <source>
        <dbReference type="SAM" id="Phobius"/>
    </source>
</evidence>
<feature type="transmembrane region" description="Helical" evidence="1">
    <location>
        <begin position="104"/>
        <end position="121"/>
    </location>
</feature>
<proteinExistence type="predicted"/>
<dbReference type="NCBIfam" id="NF042915">
    <property type="entry name" value="MAB_1171c_fam"/>
    <property type="match status" value="1"/>
</dbReference>
<evidence type="ECO:0000259" key="2">
    <source>
        <dbReference type="Pfam" id="PF20182"/>
    </source>
</evidence>
<feature type="domain" description="DUF6545" evidence="2">
    <location>
        <begin position="244"/>
        <end position="381"/>
    </location>
</feature>
<keyword evidence="1" id="KW-1133">Transmembrane helix</keyword>
<keyword evidence="1" id="KW-0472">Membrane</keyword>
<dbReference type="EMBL" id="JBHSPW010000001">
    <property type="protein sequence ID" value="MFC5891277.1"/>
    <property type="molecule type" value="Genomic_DNA"/>
</dbReference>
<sequence>MTSLRYPLAGLACMIAFFYALWPIVRGRWRDPAFMVLCASFGCQGIYMALSTPAAWTGSLFGEVTWYNVVVQLWIVAALACQQVLLILWIHPPHRARPRIRRRIALFAAIGAAMALLFLLAGRHGPPVNHFSHPGDQPYFFVYQLIYLTTFSCSKVILGHACLRYSRLTHSRWIRHGLRIAAAGSAVDLLYPLGRFADILLVPLGWNPASWSDVSRTGLTVGITLNVIGWTAPLWGRHLADARRWCTDFRRYHRLRPLWLAIHRAHPESVLLPAARSDVCAVRDLRFQLHRRVIEIRDGCLALRQWIDPATERRLAARYAGRPRADHEAARIAAALSVTGPGGPRSPAQPPDAPSAVLTCPLGPDYVADVVWLVEVSRAFDRARRPAAGRSAR</sequence>
<keyword evidence="4" id="KW-1185">Reference proteome</keyword>
<name>A0ABW1FA12_9ACTN</name>
<feature type="transmembrane region" description="Helical" evidence="1">
    <location>
        <begin position="32"/>
        <end position="50"/>
    </location>
</feature>
<dbReference type="Pfam" id="PF20182">
    <property type="entry name" value="DUF6545"/>
    <property type="match status" value="1"/>
</dbReference>
<feature type="transmembrane region" description="Helical" evidence="1">
    <location>
        <begin position="70"/>
        <end position="92"/>
    </location>
</feature>
<evidence type="ECO:0000313" key="3">
    <source>
        <dbReference type="EMBL" id="MFC5891277.1"/>
    </source>
</evidence>
<feature type="transmembrane region" description="Helical" evidence="1">
    <location>
        <begin position="6"/>
        <end position="25"/>
    </location>
</feature>
<protein>
    <submittedName>
        <fullName evidence="3">MAB_1171c family putative transporter</fullName>
    </submittedName>
</protein>
<reference evidence="4" key="1">
    <citation type="journal article" date="2019" name="Int. J. Syst. Evol. Microbiol.">
        <title>The Global Catalogue of Microorganisms (GCM) 10K type strain sequencing project: providing services to taxonomists for standard genome sequencing and annotation.</title>
        <authorList>
            <consortium name="The Broad Institute Genomics Platform"/>
            <consortium name="The Broad Institute Genome Sequencing Center for Infectious Disease"/>
            <person name="Wu L."/>
            <person name="Ma J."/>
        </authorList>
    </citation>
    <scope>NUCLEOTIDE SEQUENCE [LARGE SCALE GENOMIC DNA]</scope>
    <source>
        <strain evidence="4">CGMCC 1.15809</strain>
    </source>
</reference>
<dbReference type="InterPro" id="IPR046675">
    <property type="entry name" value="DUF6545"/>
</dbReference>
<organism evidence="3 4">
    <name type="scientific">Streptomyces ramulosus</name>
    <dbReference type="NCBI Taxonomy" id="47762"/>
    <lineage>
        <taxon>Bacteria</taxon>
        <taxon>Bacillati</taxon>
        <taxon>Actinomycetota</taxon>
        <taxon>Actinomycetes</taxon>
        <taxon>Kitasatosporales</taxon>
        <taxon>Streptomycetaceae</taxon>
        <taxon>Streptomyces</taxon>
    </lineage>
</organism>
<accession>A0ABW1FA12</accession>
<keyword evidence="1" id="KW-0812">Transmembrane</keyword>
<evidence type="ECO:0000313" key="4">
    <source>
        <dbReference type="Proteomes" id="UP001596241"/>
    </source>
</evidence>
<dbReference type="RefSeq" id="WP_345082308.1">
    <property type="nucleotide sequence ID" value="NZ_BAAAWG010000006.1"/>
</dbReference>
<comment type="caution">
    <text evidence="3">The sequence shown here is derived from an EMBL/GenBank/DDBJ whole genome shotgun (WGS) entry which is preliminary data.</text>
</comment>